<sequence length="86" mass="9464">MIDKAAIINNIASKAGQILSAEKSKTAEDIEHNIKALVSSTMTKFELVSQDEFDAQMAVLRHTRERLETLEKKVAELEAAMSGTSE</sequence>
<name>A0A081N2G3_9GAMM</name>
<dbReference type="Pfam" id="PF04380">
    <property type="entry name" value="BMFP"/>
    <property type="match status" value="1"/>
</dbReference>
<comment type="function">
    <text evidence="1">Required for efficient ubiquinone (coenzyme Q) biosynthesis. UbiK is probably an accessory factor of Ubi enzymes and facilitates ubiquinone biosynthesis by acting as an assembly factor, a targeting factor, or both.</text>
</comment>
<dbReference type="GO" id="GO:0006744">
    <property type="term" value="P:ubiquinone biosynthetic process"/>
    <property type="evidence" value="ECO:0007669"/>
    <property type="project" value="UniProtKB-UniRule"/>
</dbReference>
<evidence type="ECO:0000313" key="2">
    <source>
        <dbReference type="EMBL" id="KEQ12636.1"/>
    </source>
</evidence>
<evidence type="ECO:0000313" key="3">
    <source>
        <dbReference type="Proteomes" id="UP000028006"/>
    </source>
</evidence>
<dbReference type="GO" id="GO:0005829">
    <property type="term" value="C:cytosol"/>
    <property type="evidence" value="ECO:0007669"/>
    <property type="project" value="TreeGrafter"/>
</dbReference>
<gene>
    <name evidence="1" type="primary">ubiK</name>
    <name evidence="2" type="ORF">GZ77_19245</name>
</gene>
<accession>A0A081N2G3</accession>
<dbReference type="AlphaFoldDB" id="A0A081N2G3"/>
<dbReference type="UniPathway" id="UPA00232"/>
<dbReference type="PANTHER" id="PTHR38040:SF1">
    <property type="entry name" value="UBIQUINONE BIOSYNTHESIS ACCESSORY FACTOR UBIK"/>
    <property type="match status" value="1"/>
</dbReference>
<comment type="caution">
    <text evidence="2">The sequence shown here is derived from an EMBL/GenBank/DDBJ whole genome shotgun (WGS) entry which is preliminary data.</text>
</comment>
<dbReference type="eggNOG" id="COG2960">
    <property type="taxonomic scope" value="Bacteria"/>
</dbReference>
<reference evidence="2 3" key="1">
    <citation type="submission" date="2014-06" db="EMBL/GenBank/DDBJ databases">
        <title>Whole Genome Sequences of Three Symbiotic Endozoicomonas Bacteria.</title>
        <authorList>
            <person name="Neave M.J."/>
            <person name="Apprill A."/>
            <person name="Voolstra C.R."/>
        </authorList>
    </citation>
    <scope>NUCLEOTIDE SEQUENCE [LARGE SCALE GENOMIC DNA]</scope>
    <source>
        <strain evidence="2 3">LMG 24815</strain>
    </source>
</reference>
<keyword evidence="1" id="KW-0831">Ubiquinone biosynthesis</keyword>
<dbReference type="EMBL" id="JOKG01000004">
    <property type="protein sequence ID" value="KEQ12636.1"/>
    <property type="molecule type" value="Genomic_DNA"/>
</dbReference>
<protein>
    <recommendedName>
        <fullName evidence="1">Ubiquinone biosynthesis accessory factor UbiK</fullName>
    </recommendedName>
</protein>
<keyword evidence="3" id="KW-1185">Reference proteome</keyword>
<organism evidence="2 3">
    <name type="scientific">Endozoicomonas montiporae</name>
    <dbReference type="NCBI Taxonomy" id="1027273"/>
    <lineage>
        <taxon>Bacteria</taxon>
        <taxon>Pseudomonadati</taxon>
        <taxon>Pseudomonadota</taxon>
        <taxon>Gammaproteobacteria</taxon>
        <taxon>Oceanospirillales</taxon>
        <taxon>Endozoicomonadaceae</taxon>
        <taxon>Endozoicomonas</taxon>
    </lineage>
</organism>
<evidence type="ECO:0000256" key="1">
    <source>
        <dbReference type="HAMAP-Rule" id="MF_02216"/>
    </source>
</evidence>
<dbReference type="PANTHER" id="PTHR38040">
    <property type="entry name" value="UBIQUINONE BIOSYNTHESIS ACCESSORY FACTOR UBIK"/>
    <property type="match status" value="1"/>
</dbReference>
<comment type="similarity">
    <text evidence="1">Belongs to the UbiK family.</text>
</comment>
<keyword evidence="1" id="KW-0963">Cytoplasm</keyword>
<dbReference type="Proteomes" id="UP000028006">
    <property type="component" value="Unassembled WGS sequence"/>
</dbReference>
<comment type="pathway">
    <text evidence="1">Cofactor biosynthesis; ubiquinone biosynthesis.</text>
</comment>
<proteinExistence type="inferred from homology"/>
<dbReference type="InterPro" id="IPR007475">
    <property type="entry name" value="UbiK"/>
</dbReference>
<dbReference type="HAMAP" id="MF_02216">
    <property type="entry name" value="UbiK"/>
    <property type="match status" value="1"/>
</dbReference>
<comment type="subcellular location">
    <subcellularLocation>
        <location evidence="1">Cytoplasm</location>
    </subcellularLocation>
</comment>